<sequence>MLFSVTAPSSTESIVIGSRQQSLLQQLAPTAVPLSMSFAARPPPSVWSQSPVFVKDGQHARGPAGFASCRDFTLGAGRGTRDNGLTSEPT</sequence>
<reference evidence="1 2" key="1">
    <citation type="submission" date="2014-02" db="EMBL/GenBank/DDBJ databases">
        <title>The genome sequence of Colletotrichum nymphaeae SA-01.</title>
        <authorList>
            <person name="Baroncelli R."/>
            <person name="Thon M.R."/>
        </authorList>
    </citation>
    <scope>NUCLEOTIDE SEQUENCE [LARGE SCALE GENOMIC DNA]</scope>
    <source>
        <strain evidence="1 2">SA-01</strain>
    </source>
</reference>
<dbReference type="Proteomes" id="UP000070054">
    <property type="component" value="Unassembled WGS sequence"/>
</dbReference>
<proteinExistence type="predicted"/>
<keyword evidence="2" id="KW-1185">Reference proteome</keyword>
<evidence type="ECO:0000313" key="1">
    <source>
        <dbReference type="EMBL" id="KXH42685.1"/>
    </source>
</evidence>
<evidence type="ECO:0000313" key="2">
    <source>
        <dbReference type="Proteomes" id="UP000070054"/>
    </source>
</evidence>
<protein>
    <submittedName>
        <fullName evidence="1">Uncharacterized protein</fullName>
    </submittedName>
</protein>
<organism evidence="1 2">
    <name type="scientific">Colletotrichum nymphaeae SA-01</name>
    <dbReference type="NCBI Taxonomy" id="1460502"/>
    <lineage>
        <taxon>Eukaryota</taxon>
        <taxon>Fungi</taxon>
        <taxon>Dikarya</taxon>
        <taxon>Ascomycota</taxon>
        <taxon>Pezizomycotina</taxon>
        <taxon>Sordariomycetes</taxon>
        <taxon>Hypocreomycetidae</taxon>
        <taxon>Glomerellales</taxon>
        <taxon>Glomerellaceae</taxon>
        <taxon>Colletotrichum</taxon>
        <taxon>Colletotrichum acutatum species complex</taxon>
    </lineage>
</organism>
<comment type="caution">
    <text evidence="1">The sequence shown here is derived from an EMBL/GenBank/DDBJ whole genome shotgun (WGS) entry which is preliminary data.</text>
</comment>
<accession>A0A135T3J6</accession>
<gene>
    <name evidence="1" type="ORF">CNYM01_04118</name>
</gene>
<dbReference type="AlphaFoldDB" id="A0A135T3J6"/>
<dbReference type="EMBL" id="JEMN01001248">
    <property type="protein sequence ID" value="KXH42685.1"/>
    <property type="molecule type" value="Genomic_DNA"/>
</dbReference>
<name>A0A135T3J6_9PEZI</name>